<dbReference type="EMBL" id="AEYE02000038">
    <property type="protein sequence ID" value="EPE93993.1"/>
    <property type="molecule type" value="Genomic_DNA"/>
</dbReference>
<sequence length="60" mass="6550">MAIEQFQRIKDSGGILRQDELGGSGSGRSVTSRNLLTFYLLVAPHRSAWGCELSQEKAPS</sequence>
<keyword evidence="2" id="KW-1185">Reference proteome</keyword>
<dbReference type="AlphaFoldDB" id="S3I2J2"/>
<proteinExistence type="predicted"/>
<organism evidence="1 2">
    <name type="scientific">Rhizobium grahamii CCGE 502</name>
    <dbReference type="NCBI Taxonomy" id="990285"/>
    <lineage>
        <taxon>Bacteria</taxon>
        <taxon>Pseudomonadati</taxon>
        <taxon>Pseudomonadota</taxon>
        <taxon>Alphaproteobacteria</taxon>
        <taxon>Hyphomicrobiales</taxon>
        <taxon>Rhizobiaceae</taxon>
        <taxon>Rhizobium/Agrobacterium group</taxon>
        <taxon>Rhizobium</taxon>
    </lineage>
</organism>
<name>S3I2J2_9HYPH</name>
<accession>S3I2J2</accession>
<gene>
    <name evidence="1" type="ORF">RGCCGE502_34456</name>
</gene>
<comment type="caution">
    <text evidence="1">The sequence shown here is derived from an EMBL/GenBank/DDBJ whole genome shotgun (WGS) entry which is preliminary data.</text>
</comment>
<reference evidence="1 2" key="1">
    <citation type="journal article" date="2012" name="J. Bacteriol.">
        <title>Genome sequence of Rhizobium grahamii CCGE502, a broad-host-range symbiont with low nodulation competitiveness in Phaseolus vulgaris.</title>
        <authorList>
            <person name="Althabegoiti M.J."/>
            <person name="Lozano L."/>
            <person name="Torres-Tejerizo G."/>
            <person name="Ormeno-Orrillo E."/>
            <person name="Rogel M.A."/>
            <person name="Gonzalez V."/>
            <person name="Martinez-Romero E."/>
        </authorList>
    </citation>
    <scope>NUCLEOTIDE SEQUENCE [LARGE SCALE GENOMIC DNA]</scope>
    <source>
        <strain evidence="1 2">CCGE 502</strain>
        <plasmid evidence="1">pRg502a</plasmid>
    </source>
</reference>
<protein>
    <submittedName>
        <fullName evidence="1">Uncharacterized protein</fullName>
    </submittedName>
</protein>
<evidence type="ECO:0000313" key="2">
    <source>
        <dbReference type="Proteomes" id="UP000014411"/>
    </source>
</evidence>
<keyword evidence="1" id="KW-0614">Plasmid</keyword>
<dbReference type="HOGENOM" id="CLU_2938546_0_0_5"/>
<evidence type="ECO:0000313" key="1">
    <source>
        <dbReference type="EMBL" id="EPE93993.1"/>
    </source>
</evidence>
<geneLocation type="plasmid" evidence="1">
    <name>pRg502a</name>
</geneLocation>
<dbReference type="Proteomes" id="UP000014411">
    <property type="component" value="Unassembled WGS sequence"/>
</dbReference>